<dbReference type="OrthoDB" id="5653025at2"/>
<evidence type="ECO:0000313" key="1">
    <source>
        <dbReference type="EMBL" id="STO22500.1"/>
    </source>
</evidence>
<name>A0A377GDA9_9GAMM</name>
<organism evidence="1 2">
    <name type="scientific">Fluoribacter dumoffii</name>
    <dbReference type="NCBI Taxonomy" id="463"/>
    <lineage>
        <taxon>Bacteria</taxon>
        <taxon>Pseudomonadati</taxon>
        <taxon>Pseudomonadota</taxon>
        <taxon>Gammaproteobacteria</taxon>
        <taxon>Legionellales</taxon>
        <taxon>Legionellaceae</taxon>
        <taxon>Fluoribacter</taxon>
    </lineage>
</organism>
<dbReference type="GeneID" id="93293351"/>
<evidence type="ECO:0008006" key="3">
    <source>
        <dbReference type="Google" id="ProtNLM"/>
    </source>
</evidence>
<dbReference type="AlphaFoldDB" id="A0A377GDA9"/>
<protein>
    <recommendedName>
        <fullName evidence="3">Dot/Icm T4SS effector</fullName>
    </recommendedName>
</protein>
<sequence>MHIRILSFDFDGCLFNRSYIDAPYTNYNKHLTDAVITHNQDFLERLKKENEKFSNVTAFIGSNRQSFQLDMANAGALHFFKGSCVSAMQTVCDYLGVNFNPLLLTDIYNSLEPGSACKLINVELETNKWIEGGSLEHSDCPMDGNKVSLIFAQMQAAASAYPDEKIVFDFYDDRLDILNTLNIFYTKHSHMIPPNVLLRLNQYNGSEVELVAEIAPEKGIAFNNYQDIVINMLDSLWNHEEIAEDLRALSNSTPELSMEDQSISADNLEQFAASNTLGEKGKEADAALLENEIAEEKTPSLPFEEQEHFILEPVAEPVMLSKLDVTANKVDNPSAPFNAPPLAAPAGPLNDEMIQEKEQPPQPEEKGQFIAVAEPVTEEKAPHEMKISGVGNPGRNPHGFHNHASRSTINRAPIPAKYLNGSCLSSGSCIVS</sequence>
<dbReference type="RefSeq" id="WP_019350149.1">
    <property type="nucleotide sequence ID" value="NZ_UGGT01000001.1"/>
</dbReference>
<proteinExistence type="predicted"/>
<dbReference type="EMBL" id="UGGT01000001">
    <property type="protein sequence ID" value="STO22500.1"/>
    <property type="molecule type" value="Genomic_DNA"/>
</dbReference>
<reference evidence="1 2" key="1">
    <citation type="submission" date="2018-06" db="EMBL/GenBank/DDBJ databases">
        <authorList>
            <consortium name="Pathogen Informatics"/>
            <person name="Doyle S."/>
        </authorList>
    </citation>
    <scope>NUCLEOTIDE SEQUENCE [LARGE SCALE GENOMIC DNA]</scope>
    <source>
        <strain evidence="1 2">NCTC11370</strain>
    </source>
</reference>
<evidence type="ECO:0000313" key="2">
    <source>
        <dbReference type="Proteomes" id="UP000254554"/>
    </source>
</evidence>
<accession>A0A377GDA9</accession>
<keyword evidence="2" id="KW-1185">Reference proteome</keyword>
<gene>
    <name evidence="1" type="ORF">NCTC11370_02592</name>
</gene>
<dbReference type="Proteomes" id="UP000254554">
    <property type="component" value="Unassembled WGS sequence"/>
</dbReference>